<dbReference type="PANTHER" id="PTHR32145:SF20">
    <property type="entry name" value="FLAVOPROTEIN"/>
    <property type="match status" value="1"/>
</dbReference>
<gene>
    <name evidence="6" type="ORF">EDD76_10260</name>
</gene>
<sequence>MEVVRNITQDTIWVGGGDVRLALFENMFPLENGVSYNSFLISDEKTALVDTVDESVGRQFIENIKAALNGRTLNYLIINHMEPDHCANIDEICRLFPEAQIVGNKKTFQMIEQFYDIDITGRTLEVKDGDSLTLGVHTLRFIFAPMVHWPEVMFTYDAYDKILFSADAFGTFGGYTGNLFSDETDYEELYLNEARRYYANIVGKYGVQVQAAMKKTADLDIQMICPLHGPVLRGAQMSELLDKYAVWSSYQPEERGVLLVYASMYGNTENAVRLLANFLAGNGVKNIRIYDVSKTHFSTIVADAFRFSHLVFASPTYNLKLYGAMENVIKDLAALNLQNRDVSVLGNGSWAPAAGKAMACMLSEMKDMRLIGDVFEIKSALKKEQYSALEDLAESISSSVLSVDREPA</sequence>
<evidence type="ECO:0000256" key="2">
    <source>
        <dbReference type="ARBA" id="ARBA00007121"/>
    </source>
</evidence>
<dbReference type="AlphaFoldDB" id="A0A4R1R4G1"/>
<dbReference type="PROSITE" id="PS50902">
    <property type="entry name" value="FLAVODOXIN_LIKE"/>
    <property type="match status" value="1"/>
</dbReference>
<dbReference type="InterPro" id="IPR051285">
    <property type="entry name" value="NADH_oxidoreductase_modular"/>
</dbReference>
<evidence type="ECO:0000313" key="7">
    <source>
        <dbReference type="Proteomes" id="UP000295718"/>
    </source>
</evidence>
<keyword evidence="4" id="KW-0249">Electron transport</keyword>
<dbReference type="SUPFAM" id="SSF56281">
    <property type="entry name" value="Metallo-hydrolase/oxidoreductase"/>
    <property type="match status" value="1"/>
</dbReference>
<evidence type="ECO:0000256" key="1">
    <source>
        <dbReference type="ARBA" id="ARBA00001962"/>
    </source>
</evidence>
<dbReference type="GO" id="GO:0010181">
    <property type="term" value="F:FMN binding"/>
    <property type="evidence" value="ECO:0007669"/>
    <property type="project" value="InterPro"/>
</dbReference>
<evidence type="ECO:0000259" key="5">
    <source>
        <dbReference type="PROSITE" id="PS50902"/>
    </source>
</evidence>
<dbReference type="STRING" id="1469948.GCA_000732725_00098"/>
<feature type="domain" description="Flavodoxin-like" evidence="5">
    <location>
        <begin position="257"/>
        <end position="401"/>
    </location>
</feature>
<dbReference type="InterPro" id="IPR001279">
    <property type="entry name" value="Metallo-B-lactamas"/>
</dbReference>
<proteinExistence type="inferred from homology"/>
<dbReference type="CDD" id="cd07709">
    <property type="entry name" value="flavodiiron_proteins_MBL-fold"/>
    <property type="match status" value="1"/>
</dbReference>
<reference evidence="6 7" key="1">
    <citation type="submission" date="2019-03" db="EMBL/GenBank/DDBJ databases">
        <title>Genomic Encyclopedia of Type Strains, Phase IV (KMG-IV): sequencing the most valuable type-strain genomes for metagenomic binning, comparative biology and taxonomic classification.</title>
        <authorList>
            <person name="Goeker M."/>
        </authorList>
    </citation>
    <scope>NUCLEOTIDE SEQUENCE [LARGE SCALE GENOMIC DNA]</scope>
    <source>
        <strain evidence="6 7">DSM 100556</strain>
    </source>
</reference>
<dbReference type="RefSeq" id="WP_031388885.1">
    <property type="nucleotide sequence ID" value="NZ_JPNB01000001.1"/>
</dbReference>
<dbReference type="InterPro" id="IPR008254">
    <property type="entry name" value="Flavodoxin/NO_synth"/>
</dbReference>
<dbReference type="PIRSF" id="PIRSF005243">
    <property type="entry name" value="ROO"/>
    <property type="match status" value="1"/>
</dbReference>
<dbReference type="InterPro" id="IPR045761">
    <property type="entry name" value="ODP_dom"/>
</dbReference>
<dbReference type="GO" id="GO:0016651">
    <property type="term" value="F:oxidoreductase activity, acting on NAD(P)H"/>
    <property type="evidence" value="ECO:0007669"/>
    <property type="project" value="UniProtKB-ARBA"/>
</dbReference>
<comment type="caution">
    <text evidence="6">The sequence shown here is derived from an EMBL/GenBank/DDBJ whole genome shotgun (WGS) entry which is preliminary data.</text>
</comment>
<dbReference type="GO" id="GO:0046872">
    <property type="term" value="F:metal ion binding"/>
    <property type="evidence" value="ECO:0007669"/>
    <property type="project" value="InterPro"/>
</dbReference>
<dbReference type="InterPro" id="IPR036866">
    <property type="entry name" value="RibonucZ/Hydroxyglut_hydro"/>
</dbReference>
<dbReference type="SMART" id="SM00849">
    <property type="entry name" value="Lactamase_B"/>
    <property type="match status" value="1"/>
</dbReference>
<name>A0A4R1R4G1_9FIRM</name>
<dbReference type="Gene3D" id="3.40.50.360">
    <property type="match status" value="1"/>
</dbReference>
<evidence type="ECO:0000313" key="6">
    <source>
        <dbReference type="EMBL" id="TCL60365.1"/>
    </source>
</evidence>
<organism evidence="6 7">
    <name type="scientific">Kineothrix alysoides</name>
    <dbReference type="NCBI Taxonomy" id="1469948"/>
    <lineage>
        <taxon>Bacteria</taxon>
        <taxon>Bacillati</taxon>
        <taxon>Bacillota</taxon>
        <taxon>Clostridia</taxon>
        <taxon>Lachnospirales</taxon>
        <taxon>Lachnospiraceae</taxon>
        <taxon>Kineothrix</taxon>
    </lineage>
</organism>
<dbReference type="EMBL" id="SLUO01000002">
    <property type="protein sequence ID" value="TCL60365.1"/>
    <property type="molecule type" value="Genomic_DNA"/>
</dbReference>
<comment type="similarity">
    <text evidence="2">In the N-terminal section; belongs to the zinc metallo-hydrolase group 3 family.</text>
</comment>
<evidence type="ECO:0000256" key="4">
    <source>
        <dbReference type="ARBA" id="ARBA00022982"/>
    </source>
</evidence>
<dbReference type="PANTHER" id="PTHR32145">
    <property type="entry name" value="DIFLAVIN FLAVOPROTEIN A 2-RELATED"/>
    <property type="match status" value="1"/>
</dbReference>
<keyword evidence="7" id="KW-1185">Reference proteome</keyword>
<dbReference type="Pfam" id="PF00258">
    <property type="entry name" value="Flavodoxin_1"/>
    <property type="match status" value="1"/>
</dbReference>
<protein>
    <submittedName>
        <fullName evidence="6">Flavorubredoxin</fullName>
    </submittedName>
</protein>
<keyword evidence="3" id="KW-0813">Transport</keyword>
<dbReference type="GO" id="GO:0009055">
    <property type="term" value="F:electron transfer activity"/>
    <property type="evidence" value="ECO:0007669"/>
    <property type="project" value="InterPro"/>
</dbReference>
<comment type="cofactor">
    <cofactor evidence="1">
        <name>Fe cation</name>
        <dbReference type="ChEBI" id="CHEBI:24875"/>
    </cofactor>
</comment>
<dbReference type="InterPro" id="IPR029039">
    <property type="entry name" value="Flavoprotein-like_sf"/>
</dbReference>
<dbReference type="SUPFAM" id="SSF52218">
    <property type="entry name" value="Flavoproteins"/>
    <property type="match status" value="1"/>
</dbReference>
<dbReference type="OrthoDB" id="9807946at2"/>
<dbReference type="Gene3D" id="3.60.15.10">
    <property type="entry name" value="Ribonuclease Z/Hydroxyacylglutathione hydrolase-like"/>
    <property type="match status" value="1"/>
</dbReference>
<dbReference type="InterPro" id="IPR016440">
    <property type="entry name" value="Rubredoxin-O_OxRdtase"/>
</dbReference>
<dbReference type="Proteomes" id="UP000295718">
    <property type="component" value="Unassembled WGS sequence"/>
</dbReference>
<dbReference type="Pfam" id="PF19583">
    <property type="entry name" value="ODP"/>
    <property type="match status" value="1"/>
</dbReference>
<accession>A0A4R1R4G1</accession>
<evidence type="ECO:0000256" key="3">
    <source>
        <dbReference type="ARBA" id="ARBA00022448"/>
    </source>
</evidence>